<dbReference type="Gene3D" id="2.30.30.40">
    <property type="entry name" value="SH3 Domains"/>
    <property type="match status" value="1"/>
</dbReference>
<reference evidence="3 4" key="1">
    <citation type="submission" date="2023-03" db="EMBL/GenBank/DDBJ databases">
        <title>Bacillus Genome Sequencing.</title>
        <authorList>
            <person name="Dunlap C."/>
        </authorList>
    </citation>
    <scope>NUCLEOTIDE SEQUENCE [LARGE SCALE GENOMIC DNA]</scope>
    <source>
        <strain evidence="3 4">B-23453</strain>
    </source>
</reference>
<sequence length="248" mass="27562">MKKIVSLLLVFVFIAGLSFQSAASAAVKQYAMVTKDVNVRGKASTSSKKLGVLKKGTKVTVYAKTKYGWAQIVYKSKKAYIYSSYLHFYTSAKAVSYKMNTAKKYVYKDNFGDTVTYTFAGMNNGWNQWYENNSIASWEKEDAKGLYTQIPFIKNSTSTDLKYPIKVGEKWLFSSLGGTKAYATVTGINKTVKVKAGTFQKVIVVNITDGETTEINFFAPSVGMIKSIINVKGDDQSISMELAEIKKK</sequence>
<dbReference type="Proteomes" id="UP001341444">
    <property type="component" value="Unassembled WGS sequence"/>
</dbReference>
<keyword evidence="1" id="KW-0732">Signal</keyword>
<evidence type="ECO:0000313" key="4">
    <source>
        <dbReference type="Proteomes" id="UP001341444"/>
    </source>
</evidence>
<dbReference type="PROSITE" id="PS51781">
    <property type="entry name" value="SH3B"/>
    <property type="match status" value="1"/>
</dbReference>
<dbReference type="InterPro" id="IPR003646">
    <property type="entry name" value="SH3-like_bac-type"/>
</dbReference>
<comment type="caution">
    <text evidence="3">The sequence shown here is derived from an EMBL/GenBank/DDBJ whole genome shotgun (WGS) entry which is preliminary data.</text>
</comment>
<accession>A0ABU6MJ24</accession>
<organism evidence="3 4">
    <name type="scientific">Heyndrickxia acidicola</name>
    <dbReference type="NCBI Taxonomy" id="209389"/>
    <lineage>
        <taxon>Bacteria</taxon>
        <taxon>Bacillati</taxon>
        <taxon>Bacillota</taxon>
        <taxon>Bacilli</taxon>
        <taxon>Bacillales</taxon>
        <taxon>Bacillaceae</taxon>
        <taxon>Heyndrickxia</taxon>
    </lineage>
</organism>
<name>A0ABU6MJ24_9BACI</name>
<protein>
    <submittedName>
        <fullName evidence="3">SH3 domain-containing protein</fullName>
    </submittedName>
</protein>
<feature type="signal peptide" evidence="1">
    <location>
        <begin position="1"/>
        <end position="25"/>
    </location>
</feature>
<dbReference type="EMBL" id="JARMAB010000023">
    <property type="protein sequence ID" value="MED1204530.1"/>
    <property type="molecule type" value="Genomic_DNA"/>
</dbReference>
<keyword evidence="4" id="KW-1185">Reference proteome</keyword>
<evidence type="ECO:0000259" key="2">
    <source>
        <dbReference type="PROSITE" id="PS51781"/>
    </source>
</evidence>
<dbReference type="SMART" id="SM00287">
    <property type="entry name" value="SH3b"/>
    <property type="match status" value="1"/>
</dbReference>
<dbReference type="Pfam" id="PF08239">
    <property type="entry name" value="SH3_3"/>
    <property type="match status" value="1"/>
</dbReference>
<evidence type="ECO:0000313" key="3">
    <source>
        <dbReference type="EMBL" id="MED1204530.1"/>
    </source>
</evidence>
<proteinExistence type="predicted"/>
<feature type="domain" description="SH3b" evidence="2">
    <location>
        <begin position="28"/>
        <end position="90"/>
    </location>
</feature>
<feature type="chain" id="PRO_5045490765" evidence="1">
    <location>
        <begin position="26"/>
        <end position="248"/>
    </location>
</feature>
<evidence type="ECO:0000256" key="1">
    <source>
        <dbReference type="SAM" id="SignalP"/>
    </source>
</evidence>
<gene>
    <name evidence="3" type="ORF">P4T90_15890</name>
</gene>
<dbReference type="RefSeq" id="WP_066266526.1">
    <property type="nucleotide sequence ID" value="NZ_JARMAB010000023.1"/>
</dbReference>